<evidence type="ECO:0000256" key="1">
    <source>
        <dbReference type="SAM" id="Coils"/>
    </source>
</evidence>
<keyword evidence="2" id="KW-1133">Transmembrane helix</keyword>
<dbReference type="RefSeq" id="WP_056938315.1">
    <property type="nucleotide sequence ID" value="NZ_AZGD01000020.1"/>
</dbReference>
<evidence type="ECO:0000256" key="2">
    <source>
        <dbReference type="SAM" id="Phobius"/>
    </source>
</evidence>
<dbReference type="AlphaFoldDB" id="A0A0R1X0U9"/>
<dbReference type="InterPro" id="IPR032083">
    <property type="entry name" value="DUF4811"/>
</dbReference>
<protein>
    <recommendedName>
        <fullName evidence="5">DUF4811 domain-containing protein</fullName>
    </recommendedName>
</protein>
<feature type="coiled-coil region" evidence="1">
    <location>
        <begin position="189"/>
        <end position="225"/>
    </location>
</feature>
<proteinExistence type="predicted"/>
<reference evidence="3 4" key="1">
    <citation type="journal article" date="2015" name="Genome Announc.">
        <title>Expanding the biotechnology potential of lactobacilli through comparative genomics of 213 strains and associated genera.</title>
        <authorList>
            <person name="Sun Z."/>
            <person name="Harris H.M."/>
            <person name="McCann A."/>
            <person name="Guo C."/>
            <person name="Argimon S."/>
            <person name="Zhang W."/>
            <person name="Yang X."/>
            <person name="Jeffery I.B."/>
            <person name="Cooney J.C."/>
            <person name="Kagawa T.F."/>
            <person name="Liu W."/>
            <person name="Song Y."/>
            <person name="Salvetti E."/>
            <person name="Wrobel A."/>
            <person name="Rasinkangas P."/>
            <person name="Parkhill J."/>
            <person name="Rea M.C."/>
            <person name="O'Sullivan O."/>
            <person name="Ritari J."/>
            <person name="Douillard F.P."/>
            <person name="Paul Ross R."/>
            <person name="Yang R."/>
            <person name="Briner A.E."/>
            <person name="Felis G.E."/>
            <person name="de Vos W.M."/>
            <person name="Barrangou R."/>
            <person name="Klaenhammer T.R."/>
            <person name="Caufield P.W."/>
            <person name="Cui Y."/>
            <person name="Zhang H."/>
            <person name="O'Toole P.W."/>
        </authorList>
    </citation>
    <scope>NUCLEOTIDE SEQUENCE [LARGE SCALE GENOMIC DNA]</scope>
    <source>
        <strain evidence="3 4">DSM 18933</strain>
    </source>
</reference>
<evidence type="ECO:0000313" key="4">
    <source>
        <dbReference type="Proteomes" id="UP000051054"/>
    </source>
</evidence>
<dbReference type="eggNOG" id="ENOG5032RPZ">
    <property type="taxonomic scope" value="Bacteria"/>
</dbReference>
<name>A0A0R1X0U9_9LACO</name>
<keyword evidence="2" id="KW-0812">Transmembrane</keyword>
<evidence type="ECO:0008006" key="5">
    <source>
        <dbReference type="Google" id="ProtNLM"/>
    </source>
</evidence>
<organism evidence="3 4">
    <name type="scientific">Ligilactobacillus hayakitensis DSM 18933 = JCM 14209</name>
    <dbReference type="NCBI Taxonomy" id="1423755"/>
    <lineage>
        <taxon>Bacteria</taxon>
        <taxon>Bacillati</taxon>
        <taxon>Bacillota</taxon>
        <taxon>Bacilli</taxon>
        <taxon>Lactobacillales</taxon>
        <taxon>Lactobacillaceae</taxon>
        <taxon>Ligilactobacillus</taxon>
    </lineage>
</organism>
<sequence length="232" mass="26254">MIIVLVIISAFSFYFFNAVKPKLPGHLLYAGISLVVLIASITAFVMHDTNHLGMKEEVTTKTYHLASLNDKMNILTYKQLGTSGKEKVFVYKTSVNQKKPLKTRVAVDTKITLHKNATANKVKVTSTHYVYKDKLSEVMFGILNDNKQLKNKQYDFYVDNSWLVVDTDTAAKLPALLKSHQADMQAMIQANMKASMQQAQKDKANMSQEQQINLQKQLLEEAKVKAIKQLLK</sequence>
<dbReference type="Pfam" id="PF16069">
    <property type="entry name" value="DUF4811"/>
    <property type="match status" value="1"/>
</dbReference>
<keyword evidence="2" id="KW-0472">Membrane</keyword>
<keyword evidence="4" id="KW-1185">Reference proteome</keyword>
<dbReference type="Proteomes" id="UP000051054">
    <property type="component" value="Unassembled WGS sequence"/>
</dbReference>
<dbReference type="PATRIC" id="fig|1423755.3.peg.1227"/>
<comment type="caution">
    <text evidence="3">The sequence shown here is derived from an EMBL/GenBank/DDBJ whole genome shotgun (WGS) entry which is preliminary data.</text>
</comment>
<dbReference type="STRING" id="1423755.FC40_GL001164"/>
<evidence type="ECO:0000313" key="3">
    <source>
        <dbReference type="EMBL" id="KRM20028.1"/>
    </source>
</evidence>
<keyword evidence="1" id="KW-0175">Coiled coil</keyword>
<feature type="transmembrane region" description="Helical" evidence="2">
    <location>
        <begin position="28"/>
        <end position="46"/>
    </location>
</feature>
<dbReference type="EMBL" id="AZGD01000020">
    <property type="protein sequence ID" value="KRM20028.1"/>
    <property type="molecule type" value="Genomic_DNA"/>
</dbReference>
<accession>A0A0R1X0U9</accession>
<gene>
    <name evidence="3" type="ORF">FC40_GL001164</name>
</gene>